<dbReference type="RefSeq" id="WP_013426580.1">
    <property type="nucleotide sequence ID" value="NC_014666.1"/>
</dbReference>
<keyword evidence="3" id="KW-1185">Reference proteome</keyword>
<dbReference type="SUPFAM" id="SSF54427">
    <property type="entry name" value="NTF2-like"/>
    <property type="match status" value="1"/>
</dbReference>
<dbReference type="HOGENOM" id="CLU_2011904_0_0_11"/>
<dbReference type="InParanoid" id="E3JAX4"/>
<dbReference type="KEGG" id="fri:FraEuI1c_5475"/>
<protein>
    <recommendedName>
        <fullName evidence="1">SnoaL-like domain-containing protein</fullName>
    </recommendedName>
</protein>
<name>E3JAX4_PSEI1</name>
<dbReference type="InterPro" id="IPR032710">
    <property type="entry name" value="NTF2-like_dom_sf"/>
</dbReference>
<sequence length="123" mass="13708">MAGSLTPQELFAEWGAAWVTRDPAERLRRFTACCTADVEFIPPDERPVVRGRQALAEHVTAYTADWPAGVTVTLARPPDTHHGWSRGFVRWTFPTTVAIGCDLIRIENGKIATMLVFIESPEQ</sequence>
<organism evidence="2 3">
    <name type="scientific">Pseudofrankia inefficax (strain DSM 45817 / CECT 9037 / DDB 130130 / EuI1c)</name>
    <name type="common">Frankia inefficax</name>
    <dbReference type="NCBI Taxonomy" id="298654"/>
    <lineage>
        <taxon>Bacteria</taxon>
        <taxon>Bacillati</taxon>
        <taxon>Actinomycetota</taxon>
        <taxon>Actinomycetes</taxon>
        <taxon>Frankiales</taxon>
        <taxon>Frankiaceae</taxon>
        <taxon>Pseudofrankia</taxon>
    </lineage>
</organism>
<evidence type="ECO:0000259" key="1">
    <source>
        <dbReference type="Pfam" id="PF12680"/>
    </source>
</evidence>
<dbReference type="EMBL" id="CP002299">
    <property type="protein sequence ID" value="ADP83462.1"/>
    <property type="molecule type" value="Genomic_DNA"/>
</dbReference>
<dbReference type="Gene3D" id="3.10.450.50">
    <property type="match status" value="1"/>
</dbReference>
<feature type="domain" description="SnoaL-like" evidence="1">
    <location>
        <begin position="16"/>
        <end position="112"/>
    </location>
</feature>
<evidence type="ECO:0000313" key="2">
    <source>
        <dbReference type="EMBL" id="ADP83462.1"/>
    </source>
</evidence>
<reference evidence="2 3" key="1">
    <citation type="submission" date="2010-10" db="EMBL/GenBank/DDBJ databases">
        <title>Complete sequence of Frankia sp. EuI1c.</title>
        <authorList>
            <consortium name="US DOE Joint Genome Institute"/>
            <person name="Lucas S."/>
            <person name="Copeland A."/>
            <person name="Lapidus A."/>
            <person name="Cheng J.-F."/>
            <person name="Bruce D."/>
            <person name="Goodwin L."/>
            <person name="Pitluck S."/>
            <person name="Chertkov O."/>
            <person name="Detter J.C."/>
            <person name="Han C."/>
            <person name="Tapia R."/>
            <person name="Land M."/>
            <person name="Hauser L."/>
            <person name="Jeffries C."/>
            <person name="Kyrpides N."/>
            <person name="Ivanova N."/>
            <person name="Mikhailova N."/>
            <person name="Beauchemin N."/>
            <person name="Sen A."/>
            <person name="Sur S.A."/>
            <person name="Gtari M."/>
            <person name="Wall L."/>
            <person name="Tisa L."/>
            <person name="Woyke T."/>
        </authorList>
    </citation>
    <scope>NUCLEOTIDE SEQUENCE [LARGE SCALE GENOMIC DNA]</scope>
    <source>
        <strain evidence="3">DSM 45817 / CECT 9037 / EuI1c</strain>
    </source>
</reference>
<dbReference type="Pfam" id="PF12680">
    <property type="entry name" value="SnoaL_2"/>
    <property type="match status" value="1"/>
</dbReference>
<dbReference type="InterPro" id="IPR037401">
    <property type="entry name" value="SnoaL-like"/>
</dbReference>
<dbReference type="Proteomes" id="UP000002484">
    <property type="component" value="Chromosome"/>
</dbReference>
<dbReference type="AlphaFoldDB" id="E3JAX4"/>
<accession>E3JAX4</accession>
<proteinExistence type="predicted"/>
<evidence type="ECO:0000313" key="3">
    <source>
        <dbReference type="Proteomes" id="UP000002484"/>
    </source>
</evidence>
<dbReference type="STRING" id="298654.FraEuI1c_5475"/>
<gene>
    <name evidence="2" type="ordered locus">FraEuI1c_5475</name>
</gene>